<evidence type="ECO:0000313" key="1">
    <source>
        <dbReference type="EMBL" id="KAF6236316.1"/>
    </source>
</evidence>
<gene>
    <name evidence="1" type="ORF">HO173_005569</name>
</gene>
<keyword evidence="2" id="KW-1185">Reference proteome</keyword>
<reference evidence="1 2" key="1">
    <citation type="journal article" date="2020" name="Genomics">
        <title>Complete, high-quality genomes from long-read metagenomic sequencing of two wolf lichen thalli reveals enigmatic genome architecture.</title>
        <authorList>
            <person name="McKenzie S.K."/>
            <person name="Walston R.F."/>
            <person name="Allen J.L."/>
        </authorList>
    </citation>
    <scope>NUCLEOTIDE SEQUENCE [LARGE SCALE GENOMIC DNA]</scope>
    <source>
        <strain evidence="1">WasteWater2</strain>
    </source>
</reference>
<dbReference type="EMBL" id="JACCJC010000020">
    <property type="protein sequence ID" value="KAF6236316.1"/>
    <property type="molecule type" value="Genomic_DNA"/>
</dbReference>
<dbReference type="Proteomes" id="UP000578531">
    <property type="component" value="Unassembled WGS sequence"/>
</dbReference>
<name>A0A8H6L5F6_9LECA</name>
<evidence type="ECO:0000313" key="2">
    <source>
        <dbReference type="Proteomes" id="UP000578531"/>
    </source>
</evidence>
<accession>A0A8H6L5F6</accession>
<proteinExistence type="predicted"/>
<protein>
    <submittedName>
        <fullName evidence="1">Uncharacterized protein</fullName>
    </submittedName>
</protein>
<dbReference type="OrthoDB" id="5429069at2759"/>
<organism evidence="1 2">
    <name type="scientific">Letharia columbiana</name>
    <dbReference type="NCBI Taxonomy" id="112416"/>
    <lineage>
        <taxon>Eukaryota</taxon>
        <taxon>Fungi</taxon>
        <taxon>Dikarya</taxon>
        <taxon>Ascomycota</taxon>
        <taxon>Pezizomycotina</taxon>
        <taxon>Lecanoromycetes</taxon>
        <taxon>OSLEUM clade</taxon>
        <taxon>Lecanoromycetidae</taxon>
        <taxon>Lecanorales</taxon>
        <taxon>Lecanorineae</taxon>
        <taxon>Parmeliaceae</taxon>
        <taxon>Letharia</taxon>
    </lineage>
</organism>
<comment type="caution">
    <text evidence="1">The sequence shown here is derived from an EMBL/GenBank/DDBJ whole genome shotgun (WGS) entry which is preliminary data.</text>
</comment>
<dbReference type="GeneID" id="59287231"/>
<sequence>MLRKWETEQHGVLEEGPDYWSSQANKHWQGKMWILVKELGKRKKQELEGEAEEGKCPSNAFEPTAIAVSTTLER</sequence>
<dbReference type="RefSeq" id="XP_037165666.1">
    <property type="nucleotide sequence ID" value="XM_037307484.1"/>
</dbReference>
<dbReference type="AlphaFoldDB" id="A0A8H6L5F6"/>